<feature type="region of interest" description="Disordered" evidence="1">
    <location>
        <begin position="47"/>
        <end position="84"/>
    </location>
</feature>
<accession>A0A0A8YFQ0</accession>
<evidence type="ECO:0000256" key="1">
    <source>
        <dbReference type="SAM" id="MobiDB-lite"/>
    </source>
</evidence>
<name>A0A0A8YFQ0_ARUDO</name>
<protein>
    <submittedName>
        <fullName evidence="2">Uncharacterized protein</fullName>
    </submittedName>
</protein>
<dbReference type="AlphaFoldDB" id="A0A0A8YFQ0"/>
<organism evidence="2">
    <name type="scientific">Arundo donax</name>
    <name type="common">Giant reed</name>
    <name type="synonym">Donax arundinaceus</name>
    <dbReference type="NCBI Taxonomy" id="35708"/>
    <lineage>
        <taxon>Eukaryota</taxon>
        <taxon>Viridiplantae</taxon>
        <taxon>Streptophyta</taxon>
        <taxon>Embryophyta</taxon>
        <taxon>Tracheophyta</taxon>
        <taxon>Spermatophyta</taxon>
        <taxon>Magnoliopsida</taxon>
        <taxon>Liliopsida</taxon>
        <taxon>Poales</taxon>
        <taxon>Poaceae</taxon>
        <taxon>PACMAD clade</taxon>
        <taxon>Arundinoideae</taxon>
        <taxon>Arundineae</taxon>
        <taxon>Arundo</taxon>
    </lineage>
</organism>
<reference evidence="2" key="2">
    <citation type="journal article" date="2015" name="Data Brief">
        <title>Shoot transcriptome of the giant reed, Arundo donax.</title>
        <authorList>
            <person name="Barrero R.A."/>
            <person name="Guerrero F.D."/>
            <person name="Moolhuijzen P."/>
            <person name="Goolsby J.A."/>
            <person name="Tidwell J."/>
            <person name="Bellgard S.E."/>
            <person name="Bellgard M.I."/>
        </authorList>
    </citation>
    <scope>NUCLEOTIDE SEQUENCE</scope>
    <source>
        <tissue evidence="2">Shoot tissue taken approximately 20 cm above the soil surface</tissue>
    </source>
</reference>
<reference evidence="2" key="1">
    <citation type="submission" date="2014-09" db="EMBL/GenBank/DDBJ databases">
        <authorList>
            <person name="Magalhaes I.L.F."/>
            <person name="Oliveira U."/>
            <person name="Santos F.R."/>
            <person name="Vidigal T.H.D.A."/>
            <person name="Brescovit A.D."/>
            <person name="Santos A.J."/>
        </authorList>
    </citation>
    <scope>NUCLEOTIDE SEQUENCE</scope>
    <source>
        <tissue evidence="2">Shoot tissue taken approximately 20 cm above the soil surface</tissue>
    </source>
</reference>
<evidence type="ECO:0000313" key="2">
    <source>
        <dbReference type="EMBL" id="JAD24563.1"/>
    </source>
</evidence>
<proteinExistence type="predicted"/>
<dbReference type="EMBL" id="GBRH01273332">
    <property type="protein sequence ID" value="JAD24563.1"/>
    <property type="molecule type" value="Transcribed_RNA"/>
</dbReference>
<sequence>MQKHILFKKNWEKHKSTNQTKFADEGSACCHTQHEKRSRTLAFFTTHVSQQPPQPISSNSINKYATKSMPKSRLPSSRARHGDP</sequence>